<protein>
    <recommendedName>
        <fullName evidence="4">Ig-like domain-containing protein</fullName>
    </recommendedName>
</protein>
<dbReference type="EMBL" id="AP028947">
    <property type="protein sequence ID" value="BET25282.1"/>
    <property type="molecule type" value="Genomic_DNA"/>
</dbReference>
<evidence type="ECO:0000256" key="1">
    <source>
        <dbReference type="SAM" id="MobiDB-lite"/>
    </source>
</evidence>
<evidence type="ECO:0000313" key="3">
    <source>
        <dbReference type="Proteomes" id="UP001329151"/>
    </source>
</evidence>
<reference evidence="2 3" key="1">
    <citation type="submission" date="2023-10" db="EMBL/GenBank/DDBJ databases">
        <title>Complete Genome Sequence of Limnobacter thiooxidans CS-K2T, Isolated from freshwater lake sediments in Bavaria, Germany.</title>
        <authorList>
            <person name="Naruki M."/>
            <person name="Watanabe A."/>
            <person name="Warashina T."/>
            <person name="Morita T."/>
            <person name="Arakawa K."/>
        </authorList>
    </citation>
    <scope>NUCLEOTIDE SEQUENCE [LARGE SCALE GENOMIC DNA]</scope>
    <source>
        <strain evidence="2 3">CS-K2</strain>
    </source>
</reference>
<dbReference type="SUPFAM" id="SSF48726">
    <property type="entry name" value="Immunoglobulin"/>
    <property type="match status" value="1"/>
</dbReference>
<dbReference type="KEGG" id="lto:RGQ30_07830"/>
<proteinExistence type="predicted"/>
<evidence type="ECO:0008006" key="4">
    <source>
        <dbReference type="Google" id="ProtNLM"/>
    </source>
</evidence>
<name>A0AA86JJ11_9BURK</name>
<dbReference type="Proteomes" id="UP001329151">
    <property type="component" value="Chromosome"/>
</dbReference>
<sequence>MYTPNPLHRTSFFLIGTLLLLDAHLVHANSWAANRHHVASPAGEPLGFVAPPQSRVVEAGKTTYLAVLTKGPVKTIQWRKNGTPLEGETGQYLEIIANQSPNQIEPDRYDVLIQDAFGKQAVSQAATVTIHAADSRNVNTSLQMEESLKLQSLLNVVDLFKQATFRIEEAWDGVPLTETVLHRYEVCPGEVTSELMPTVEDTNTSHKAVKLEFKNCHISSTDFMGNEAGTLVSGTYIHSAKKTTLLNAETLQTELFAKNLSLRFPFTNSTPDRSTIDFDIRLDGKLIQTIHTTYVGEFNQRSLDEYQWTSGTRIENPQTGVVATILSGKYSIEKFGEERGGRYIPLRETRYFNNLKLKLGDDNVIIRGLVSKMGDNTEPQRSGNFEIWVNGKAAVKAASAVSPIKKLDVQLPYSPKLNGFFNNDHRIVKSKKSKTNETERKTTKELQVSKAQ</sequence>
<dbReference type="InterPro" id="IPR013783">
    <property type="entry name" value="Ig-like_fold"/>
</dbReference>
<feature type="compositionally biased region" description="Basic and acidic residues" evidence="1">
    <location>
        <begin position="434"/>
        <end position="444"/>
    </location>
</feature>
<evidence type="ECO:0000313" key="2">
    <source>
        <dbReference type="EMBL" id="BET25282.1"/>
    </source>
</evidence>
<dbReference type="RefSeq" id="WP_130558222.1">
    <property type="nucleotide sequence ID" value="NZ_AP028947.1"/>
</dbReference>
<accession>A0AA86JJ11</accession>
<dbReference type="Gene3D" id="2.60.40.10">
    <property type="entry name" value="Immunoglobulins"/>
    <property type="match status" value="1"/>
</dbReference>
<keyword evidence="3" id="KW-1185">Reference proteome</keyword>
<organism evidence="2 3">
    <name type="scientific">Limnobacter thiooxidans</name>
    <dbReference type="NCBI Taxonomy" id="131080"/>
    <lineage>
        <taxon>Bacteria</taxon>
        <taxon>Pseudomonadati</taxon>
        <taxon>Pseudomonadota</taxon>
        <taxon>Betaproteobacteria</taxon>
        <taxon>Burkholderiales</taxon>
        <taxon>Burkholderiaceae</taxon>
        <taxon>Limnobacter</taxon>
    </lineage>
</organism>
<gene>
    <name evidence="2" type="ORF">RGQ30_07830</name>
</gene>
<feature type="region of interest" description="Disordered" evidence="1">
    <location>
        <begin position="428"/>
        <end position="452"/>
    </location>
</feature>
<dbReference type="AlphaFoldDB" id="A0AA86JJ11"/>
<dbReference type="InterPro" id="IPR036179">
    <property type="entry name" value="Ig-like_dom_sf"/>
</dbReference>